<accession>A0A1H4J579</accession>
<name>A0A1H4J579_9HYPH</name>
<dbReference type="CDD" id="cd00198">
    <property type="entry name" value="vWFA"/>
    <property type="match status" value="1"/>
</dbReference>
<dbReference type="AlphaFoldDB" id="A0A1H4J579"/>
<evidence type="ECO:0000313" key="2">
    <source>
        <dbReference type="EMBL" id="SEB41357.1"/>
    </source>
</evidence>
<reference evidence="3" key="1">
    <citation type="submission" date="2016-10" db="EMBL/GenBank/DDBJ databases">
        <authorList>
            <person name="Varghese N."/>
            <person name="Submissions S."/>
        </authorList>
    </citation>
    <scope>NUCLEOTIDE SEQUENCE [LARGE SCALE GENOMIC DNA]</scope>
    <source>
        <strain evidence="3">ES.061</strain>
    </source>
</reference>
<dbReference type="SUPFAM" id="SSF53300">
    <property type="entry name" value="vWA-like"/>
    <property type="match status" value="1"/>
</dbReference>
<dbReference type="EMBL" id="FNSL01000001">
    <property type="protein sequence ID" value="SEB41357.1"/>
    <property type="molecule type" value="Genomic_DNA"/>
</dbReference>
<gene>
    <name evidence="2" type="ORF">SAMN05216452_1009</name>
</gene>
<sequence length="531" mass="58211">MISRLGRVLRSGALMCRSFGADRSGNFAMMTALSAMALIGASGFALDYSNMGREHSQLQNALDTAALAVAQRGKKISDAEAESIARSFLDGNLPATYYALKVDRDGRSVRVTANVDVDLLFGGIFGKKSMPVGATSQADVALVSYEIALVLDTTGSMRGRKLRDMKKAVEEMIDNISAQVDNKERLRFALVPFSTFVNVGPQYGPEFDNKGKMKEGTGASWLDLYGESEVPQLELQTGISRFQAYNRLGVEWKGCVETRMRDGTTRHDVAATPSDRRDPASLFVPAFAIDEPGTGRSERFYNDYLDSSVDPLDNSVLGKVKKVGKYGFDLLGNLLGGKKPKPKRNAPGPNYMCSSEPLTPLTNDYTILKSKVRQFEAEGNTNIMEGVSWGARVLSPDEPFPAGNSEDGLVKVMVVLTDGANTFGVLRNRLRSRYTSFGYMVEGRLEGEVNASSGRSTRLMNDKTIEACDFAKKSGIDIYTIRLEVRDTGTGDMMRSCASRPDQYFDTPSSRQLKEVFDKIGEQIVKLRLSS</sequence>
<dbReference type="Pfam" id="PF13400">
    <property type="entry name" value="Tad"/>
    <property type="match status" value="1"/>
</dbReference>
<dbReference type="InterPro" id="IPR036465">
    <property type="entry name" value="vWFA_dom_sf"/>
</dbReference>
<dbReference type="PROSITE" id="PS50234">
    <property type="entry name" value="VWFA"/>
    <property type="match status" value="1"/>
</dbReference>
<dbReference type="Proteomes" id="UP000199064">
    <property type="component" value="Unassembled WGS sequence"/>
</dbReference>
<dbReference type="InterPro" id="IPR002035">
    <property type="entry name" value="VWF_A"/>
</dbReference>
<keyword evidence="3" id="KW-1185">Reference proteome</keyword>
<feature type="domain" description="VWFA" evidence="1">
    <location>
        <begin position="146"/>
        <end position="195"/>
    </location>
</feature>
<organism evidence="2 3">
    <name type="scientific">Nitratireductor aquibiodomus</name>
    <dbReference type="NCBI Taxonomy" id="204799"/>
    <lineage>
        <taxon>Bacteria</taxon>
        <taxon>Pseudomonadati</taxon>
        <taxon>Pseudomonadota</taxon>
        <taxon>Alphaproteobacteria</taxon>
        <taxon>Hyphomicrobiales</taxon>
        <taxon>Phyllobacteriaceae</taxon>
        <taxon>Nitratireductor</taxon>
    </lineage>
</organism>
<proteinExistence type="predicted"/>
<dbReference type="Pfam" id="PF00092">
    <property type="entry name" value="VWA"/>
    <property type="match status" value="1"/>
</dbReference>
<dbReference type="Gene3D" id="3.40.50.410">
    <property type="entry name" value="von Willebrand factor, type A domain"/>
    <property type="match status" value="1"/>
</dbReference>
<evidence type="ECO:0000259" key="1">
    <source>
        <dbReference type="PROSITE" id="PS50234"/>
    </source>
</evidence>
<protein>
    <submittedName>
        <fullName evidence="2">Flp pilus assembly protein TadG</fullName>
    </submittedName>
</protein>
<dbReference type="InterPro" id="IPR028087">
    <property type="entry name" value="Tad_N"/>
</dbReference>
<evidence type="ECO:0000313" key="3">
    <source>
        <dbReference type="Proteomes" id="UP000199064"/>
    </source>
</evidence>